<dbReference type="EMBL" id="CP002869">
    <property type="protein sequence ID" value="AEI40093.1"/>
    <property type="molecule type" value="Genomic_DNA"/>
</dbReference>
<evidence type="ECO:0000256" key="1">
    <source>
        <dbReference type="SAM" id="Phobius"/>
    </source>
</evidence>
<dbReference type="Pfam" id="PF06103">
    <property type="entry name" value="DUF948"/>
    <property type="match status" value="1"/>
</dbReference>
<evidence type="ECO:0000313" key="3">
    <source>
        <dbReference type="Proteomes" id="UP000006620"/>
    </source>
</evidence>
<gene>
    <name evidence="2" type="ordered locus">KNP414_01529</name>
</gene>
<keyword evidence="1" id="KW-0812">Transmembrane</keyword>
<organism evidence="2 3">
    <name type="scientific">Paenibacillus mucilaginosus (strain KNP414)</name>
    <dbReference type="NCBI Taxonomy" id="1036673"/>
    <lineage>
        <taxon>Bacteria</taxon>
        <taxon>Bacillati</taxon>
        <taxon>Bacillota</taxon>
        <taxon>Bacilli</taxon>
        <taxon>Bacillales</taxon>
        <taxon>Paenibacillaceae</taxon>
        <taxon>Paenibacillus</taxon>
    </lineage>
</organism>
<evidence type="ECO:0000313" key="2">
    <source>
        <dbReference type="EMBL" id="AEI40093.1"/>
    </source>
</evidence>
<dbReference type="PANTHER" id="PTHR40070">
    <property type="entry name" value="UPF0478 PROTEIN YTXG"/>
    <property type="match status" value="1"/>
</dbReference>
<proteinExistence type="predicted"/>
<evidence type="ECO:0008006" key="4">
    <source>
        <dbReference type="Google" id="ProtNLM"/>
    </source>
</evidence>
<dbReference type="KEGG" id="pms:KNP414_01529"/>
<name>F8FML0_PAEMK</name>
<reference evidence="2 3" key="2">
    <citation type="journal article" date="2013" name="Genome Announc.">
        <title>Genome Sequence of Growth-Improving Paenibacillus mucilaginosus Strain KNP414.</title>
        <authorList>
            <person name="Lu J.J."/>
            <person name="Wang J.F."/>
            <person name="Hu X.F."/>
        </authorList>
    </citation>
    <scope>NUCLEOTIDE SEQUENCE [LARGE SCALE GENOMIC DNA]</scope>
    <source>
        <strain evidence="2 3">KNP414</strain>
    </source>
</reference>
<dbReference type="PATRIC" id="fig|1036673.3.peg.1351"/>
<keyword evidence="1" id="KW-1133">Transmembrane helix</keyword>
<keyword evidence="1" id="KW-0472">Membrane</keyword>
<dbReference type="HOGENOM" id="CLU_118092_0_0_9"/>
<sequence>MGIRPGSWPEAAEEGAGGYIPAKIRKPAIGEGSGFPAGRGSSAMWWQWGLGLCMLAFVVLAACAVRLMRDAGSSMRRTVQILEDVERQVKRSGEESERLLRASTAVVEELQQRMRAADPWLEAVAEAGTAAKRLSRSMQEAASSVERTVQEAQRALEGSRDTVGDVVELTTAGLHLWQRWQASRQAKPKECREHDSTEKR</sequence>
<dbReference type="AlphaFoldDB" id="F8FML0"/>
<feature type="transmembrane region" description="Helical" evidence="1">
    <location>
        <begin position="45"/>
        <end position="67"/>
    </location>
</feature>
<dbReference type="InterPro" id="IPR009293">
    <property type="entry name" value="UPF0478"/>
</dbReference>
<reference evidence="3" key="1">
    <citation type="submission" date="2011-06" db="EMBL/GenBank/DDBJ databases">
        <title>Complete genome sequence of Paenibacillus mucilaginosus KNP414.</title>
        <authorList>
            <person name="Wang J."/>
            <person name="Hu S."/>
            <person name="Hu X."/>
            <person name="Zhang B."/>
            <person name="Dong D."/>
            <person name="Zhang S."/>
            <person name="Zhao K."/>
            <person name="Wu D."/>
        </authorList>
    </citation>
    <scope>NUCLEOTIDE SEQUENCE [LARGE SCALE GENOMIC DNA]</scope>
    <source>
        <strain evidence="3">KNP414</strain>
    </source>
</reference>
<protein>
    <recommendedName>
        <fullName evidence="4">DUF948 domain-containing protein</fullName>
    </recommendedName>
</protein>
<dbReference type="PANTHER" id="PTHR40070:SF1">
    <property type="entry name" value="UPF0478 PROTEIN YTXG"/>
    <property type="match status" value="1"/>
</dbReference>
<dbReference type="Proteomes" id="UP000006620">
    <property type="component" value="Chromosome"/>
</dbReference>
<accession>F8FML0</accession>